<name>A0A9Q4P9Q8_BACFG</name>
<protein>
    <submittedName>
        <fullName evidence="2">Uncharacterized protein</fullName>
    </submittedName>
</protein>
<gene>
    <name evidence="2" type="ORF">O1433_16385</name>
</gene>
<dbReference type="RefSeq" id="WP_269107281.1">
    <property type="nucleotide sequence ID" value="NZ_JAPTZU010000011.1"/>
</dbReference>
<feature type="compositionally biased region" description="Polar residues" evidence="1">
    <location>
        <begin position="132"/>
        <end position="143"/>
    </location>
</feature>
<dbReference type="Proteomes" id="UP001079672">
    <property type="component" value="Unassembled WGS sequence"/>
</dbReference>
<evidence type="ECO:0000313" key="2">
    <source>
        <dbReference type="EMBL" id="MCZ2689076.1"/>
    </source>
</evidence>
<comment type="caution">
    <text evidence="2">The sequence shown here is derived from an EMBL/GenBank/DDBJ whole genome shotgun (WGS) entry which is preliminary data.</text>
</comment>
<sequence>MFYSQLNKLRPKGKSENSISVNRNARLTVMPCSSVREKDRYEDEACIGSTIVQRHKAWRGRKGSYIYALSWYSILKHKEYGQKYQPRRTCNKQEKNESRIRQSVVPIVTMRANWRLPKSGCRKVMGEGSEYPTRQRSFRSSPSKGKPCTWRREAVGNFNTNNG</sequence>
<feature type="region of interest" description="Disordered" evidence="1">
    <location>
        <begin position="126"/>
        <end position="163"/>
    </location>
</feature>
<dbReference type="EMBL" id="JAPTZU010000011">
    <property type="protein sequence ID" value="MCZ2689076.1"/>
    <property type="molecule type" value="Genomic_DNA"/>
</dbReference>
<reference evidence="2" key="1">
    <citation type="submission" date="2022-12" db="EMBL/GenBank/DDBJ databases">
        <title>Development of a Multilocus Sequence Typing Scheme for Bacteroides fragilis Based on Whole Genome Sequencing Data and Clinical Application.</title>
        <authorList>
            <person name="Nielsen F.D."/>
            <person name="Justesen U.S."/>
        </authorList>
    </citation>
    <scope>NUCLEOTIDE SEQUENCE</scope>
    <source>
        <strain evidence="2">BF_AM_ODE_DK_2015_4</strain>
    </source>
</reference>
<dbReference type="AlphaFoldDB" id="A0A9Q4P9Q8"/>
<accession>A0A9Q4P9Q8</accession>
<evidence type="ECO:0000256" key="1">
    <source>
        <dbReference type="SAM" id="MobiDB-lite"/>
    </source>
</evidence>
<evidence type="ECO:0000313" key="3">
    <source>
        <dbReference type="Proteomes" id="UP001079672"/>
    </source>
</evidence>
<proteinExistence type="predicted"/>
<organism evidence="2 3">
    <name type="scientific">Bacteroides fragilis</name>
    <dbReference type="NCBI Taxonomy" id="817"/>
    <lineage>
        <taxon>Bacteria</taxon>
        <taxon>Pseudomonadati</taxon>
        <taxon>Bacteroidota</taxon>
        <taxon>Bacteroidia</taxon>
        <taxon>Bacteroidales</taxon>
        <taxon>Bacteroidaceae</taxon>
        <taxon>Bacteroides</taxon>
    </lineage>
</organism>